<keyword evidence="3" id="KW-1185">Reference proteome</keyword>
<feature type="region of interest" description="Disordered" evidence="1">
    <location>
        <begin position="256"/>
        <end position="279"/>
    </location>
</feature>
<dbReference type="GO" id="GO:0051046">
    <property type="term" value="P:regulation of secretion"/>
    <property type="evidence" value="ECO:0007669"/>
    <property type="project" value="TreeGrafter"/>
</dbReference>
<dbReference type="GO" id="GO:0030141">
    <property type="term" value="C:secretory granule"/>
    <property type="evidence" value="ECO:0007669"/>
    <property type="project" value="InterPro"/>
</dbReference>
<dbReference type="PANTHER" id="PTHR46106">
    <property type="entry name" value="IA-2 PROTEIN TYROSINE PHOSPHATASE, ISOFORM C"/>
    <property type="match status" value="1"/>
</dbReference>
<sequence>ILEQNEDNERKSHLENDVNLAESLQQYLKYLGLLSQSAATNLYPRKRNDKASVKSYVYNDPVRYYLMQKPKERATPLAHASTSHQQYAENLHEMTFKQPQPDKFSAESEAGLDQKALMAALHTYITQNLSAQSSDKSSHSRTKGSHVYADRFYSSRVGPFDGSFSRGKAEDFKMDKLFQPQPASGVLGLAPEMLNHKSASQNDPKDLLRVVDETLIKGILKDLEKHQVNVENLSSTELDEIADTVANAIQAADIQEKTEDGAGKTQEEKAEKKIKKGDAQGRAEIHTGLMENSVNIPDNHSIMYHNCFAKESLRQENTAKLINFLKNNALPGNMPKDLLPEESTKSETKKSEDSDSSSSEEIKAGVENVKSETFSRELTAAKSTESDSKDPSETRYWVKNALMKDGNSYEQPQKNAGQGIQLEVKSAEEKEYGYIVTVKE</sequence>
<feature type="region of interest" description="Disordered" evidence="1">
    <location>
        <begin position="329"/>
        <end position="399"/>
    </location>
</feature>
<reference evidence="2 3" key="1">
    <citation type="submission" date="2018-01" db="EMBL/GenBank/DDBJ databases">
        <title>Comparison of the Chinese Bamboo Partridge and Red Junglefowl genome sequences highlights the importance of demography in genome evolution.</title>
        <authorList>
            <person name="Tiley G.P."/>
            <person name="Kimball R.T."/>
            <person name="Braun E.L."/>
            <person name="Burleigh J.G."/>
        </authorList>
    </citation>
    <scope>NUCLEOTIDE SEQUENCE [LARGE SCALE GENOMIC DNA]</scope>
    <source>
        <strain evidence="2">RTK389</strain>
        <tissue evidence="2">Blood</tissue>
    </source>
</reference>
<feature type="compositionally biased region" description="Basic and acidic residues" evidence="1">
    <location>
        <begin position="384"/>
        <end position="393"/>
    </location>
</feature>
<evidence type="ECO:0000313" key="3">
    <source>
        <dbReference type="Proteomes" id="UP000237246"/>
    </source>
</evidence>
<dbReference type="PANTHER" id="PTHR46106:SF5">
    <property type="entry name" value="RECEPTOR-TYPE TYROSINE-PROTEIN PHOSPHATASE N2"/>
    <property type="match status" value="1"/>
</dbReference>
<comment type="caution">
    <text evidence="2">The sequence shown here is derived from an EMBL/GenBank/DDBJ whole genome shotgun (WGS) entry which is preliminary data.</text>
</comment>
<name>A0A2P4TEF0_BAMTH</name>
<dbReference type="OrthoDB" id="9880441at2759"/>
<proteinExistence type="predicted"/>
<accession>A0A2P4TEF0</accession>
<dbReference type="GO" id="GO:0035773">
    <property type="term" value="P:insulin secretion involved in cellular response to glucose stimulus"/>
    <property type="evidence" value="ECO:0007669"/>
    <property type="project" value="TreeGrafter"/>
</dbReference>
<feature type="compositionally biased region" description="Basic and acidic residues" evidence="1">
    <location>
        <begin position="360"/>
        <end position="375"/>
    </location>
</feature>
<organism evidence="2 3">
    <name type="scientific">Bambusicola thoracicus</name>
    <name type="common">Chinese bamboo-partridge</name>
    <name type="synonym">Perdix thoracica</name>
    <dbReference type="NCBI Taxonomy" id="9083"/>
    <lineage>
        <taxon>Eukaryota</taxon>
        <taxon>Metazoa</taxon>
        <taxon>Chordata</taxon>
        <taxon>Craniata</taxon>
        <taxon>Vertebrata</taxon>
        <taxon>Euteleostomi</taxon>
        <taxon>Archelosauria</taxon>
        <taxon>Archosauria</taxon>
        <taxon>Dinosauria</taxon>
        <taxon>Saurischia</taxon>
        <taxon>Theropoda</taxon>
        <taxon>Coelurosauria</taxon>
        <taxon>Aves</taxon>
        <taxon>Neognathae</taxon>
        <taxon>Galloanserae</taxon>
        <taxon>Galliformes</taxon>
        <taxon>Phasianidae</taxon>
        <taxon>Perdicinae</taxon>
        <taxon>Bambusicola</taxon>
    </lineage>
</organism>
<feature type="compositionally biased region" description="Basic and acidic residues" evidence="1">
    <location>
        <begin position="338"/>
        <end position="353"/>
    </location>
</feature>
<dbReference type="AlphaFoldDB" id="A0A2P4TEF0"/>
<dbReference type="GO" id="GO:0045202">
    <property type="term" value="C:synapse"/>
    <property type="evidence" value="ECO:0007669"/>
    <property type="project" value="TreeGrafter"/>
</dbReference>
<dbReference type="EMBL" id="PPHD01001336">
    <property type="protein sequence ID" value="POI34731.1"/>
    <property type="molecule type" value="Genomic_DNA"/>
</dbReference>
<feature type="non-terminal residue" evidence="2">
    <location>
        <position position="1"/>
    </location>
</feature>
<evidence type="ECO:0000313" key="2">
    <source>
        <dbReference type="EMBL" id="POI34731.1"/>
    </source>
</evidence>
<dbReference type="InterPro" id="IPR033522">
    <property type="entry name" value="IA-2/IA-2_beta"/>
</dbReference>
<evidence type="ECO:0000256" key="1">
    <source>
        <dbReference type="SAM" id="MobiDB-lite"/>
    </source>
</evidence>
<dbReference type="Proteomes" id="UP000237246">
    <property type="component" value="Unassembled WGS sequence"/>
</dbReference>
<gene>
    <name evidence="2" type="ORF">CIB84_001517</name>
</gene>
<protein>
    <submittedName>
        <fullName evidence="2">Uncharacterized protein</fullName>
    </submittedName>
</protein>